<dbReference type="EMBL" id="JBHEZY010000002">
    <property type="protein sequence ID" value="MFC1430549.1"/>
    <property type="molecule type" value="Genomic_DNA"/>
</dbReference>
<keyword evidence="5" id="KW-1017">Isopeptide bond</keyword>
<evidence type="ECO:0000256" key="3">
    <source>
        <dbReference type="ARBA" id="ARBA00016748"/>
    </source>
</evidence>
<sequence length="72" mass="7920">MATKDTGGGQQRANRSSEEVEETEVEANEASDLKERKAKLDDDVDAVLDDIDEILESDAESFVRSYVQKGGE</sequence>
<name>A0ABV6WWY6_9ACTN</name>
<dbReference type="Pfam" id="PF05639">
    <property type="entry name" value="Pup"/>
    <property type="match status" value="1"/>
</dbReference>
<evidence type="ECO:0000256" key="4">
    <source>
        <dbReference type="ARBA" id="ARBA00032321"/>
    </source>
</evidence>
<comment type="function">
    <text evidence="5">Protein modifier that is covalently attached to lysine residues of substrate proteins, thereby targeting them for proteasomal degradation. The tagging system is termed pupylation.</text>
</comment>
<feature type="compositionally biased region" description="Gly residues" evidence="6">
    <location>
        <begin position="1"/>
        <end position="10"/>
    </location>
</feature>
<dbReference type="NCBIfam" id="TIGR03687">
    <property type="entry name" value="pupylate_cterm"/>
    <property type="match status" value="1"/>
</dbReference>
<comment type="pathway">
    <text evidence="1 5">Protein degradation; proteasomal Pup-dependent pathway.</text>
</comment>
<feature type="compositionally biased region" description="Acidic residues" evidence="6">
    <location>
        <begin position="19"/>
        <end position="29"/>
    </location>
</feature>
<evidence type="ECO:0000256" key="2">
    <source>
        <dbReference type="ARBA" id="ARBA00010616"/>
    </source>
</evidence>
<reference evidence="7 8" key="1">
    <citation type="submission" date="2024-09" db="EMBL/GenBank/DDBJ databases">
        <authorList>
            <person name="Lee S.D."/>
        </authorList>
    </citation>
    <scope>NUCLEOTIDE SEQUENCE [LARGE SCALE GENOMIC DNA]</scope>
    <source>
        <strain evidence="7 8">N1-3</strain>
    </source>
</reference>
<evidence type="ECO:0000313" key="7">
    <source>
        <dbReference type="EMBL" id="MFC1430549.1"/>
    </source>
</evidence>
<comment type="domain">
    <text evidence="5">The N-terminal unstructured half of Pup provides a signal required to initiate unfolding and degradation by the proteasome but is not needed for pupylation, while the C-terminal helical half of Pup interacts with ARC to target proteins to the proteasome.</text>
</comment>
<protein>
    <recommendedName>
        <fullName evidence="3 5">Prokaryotic ubiquitin-like protein Pup</fullName>
    </recommendedName>
    <alternativeName>
        <fullName evidence="4 5">Bacterial ubiquitin-like modifier</fullName>
    </alternativeName>
</protein>
<evidence type="ECO:0000256" key="1">
    <source>
        <dbReference type="ARBA" id="ARBA00004707"/>
    </source>
</evidence>
<accession>A0ABV6WWY6</accession>
<evidence type="ECO:0000313" key="8">
    <source>
        <dbReference type="Proteomes" id="UP001592530"/>
    </source>
</evidence>
<keyword evidence="5" id="KW-0833">Ubl conjugation pathway</keyword>
<dbReference type="RefSeq" id="WP_182451671.1">
    <property type="nucleotide sequence ID" value="NZ_JBHEZY010000002.1"/>
</dbReference>
<feature type="region of interest" description="ARC ATPase binding" evidence="5">
    <location>
        <begin position="29"/>
        <end position="66"/>
    </location>
</feature>
<comment type="caution">
    <text evidence="5">Lacks conserved residue(s) required for the propagation of feature annotation.</text>
</comment>
<proteinExistence type="inferred from homology"/>
<comment type="caution">
    <text evidence="7">The sequence shown here is derived from an EMBL/GenBank/DDBJ whole genome shotgun (WGS) entry which is preliminary data.</text>
</comment>
<feature type="cross-link" description="Isoglutamyl lysine isopeptide (Glu-Lys) (interchain with K-? in acceptor proteins)" evidence="5">
    <location>
        <position position="72"/>
    </location>
</feature>
<evidence type="ECO:0000256" key="6">
    <source>
        <dbReference type="SAM" id="MobiDB-lite"/>
    </source>
</evidence>
<dbReference type="InterPro" id="IPR008515">
    <property type="entry name" value="Ubiquitin-like_Pup"/>
</dbReference>
<dbReference type="Proteomes" id="UP001592530">
    <property type="component" value="Unassembled WGS sequence"/>
</dbReference>
<evidence type="ECO:0000256" key="5">
    <source>
        <dbReference type="HAMAP-Rule" id="MF_02106"/>
    </source>
</evidence>
<feature type="region of interest" description="Disordered" evidence="6">
    <location>
        <begin position="1"/>
        <end position="36"/>
    </location>
</feature>
<gene>
    <name evidence="5" type="primary">pup</name>
    <name evidence="7" type="ORF">ACEZDB_07700</name>
</gene>
<comment type="similarity">
    <text evidence="2 5">Belongs to the prokaryotic ubiquitin-like protein family.</text>
</comment>
<comment type="subunit">
    <text evidence="5">Strongly interacts with the proteasome-associated ATPase ARC through a hydrophobic interface; the interacting region of Pup lies in its C-terminal half. There is one Pup binding site per ARC hexamer ring.</text>
</comment>
<organism evidence="7 8">
    <name type="scientific">Streptacidiphilus alkalitolerans</name>
    <dbReference type="NCBI Taxonomy" id="3342712"/>
    <lineage>
        <taxon>Bacteria</taxon>
        <taxon>Bacillati</taxon>
        <taxon>Actinomycetota</taxon>
        <taxon>Actinomycetes</taxon>
        <taxon>Kitasatosporales</taxon>
        <taxon>Streptomycetaceae</taxon>
        <taxon>Streptacidiphilus</taxon>
    </lineage>
</organism>
<dbReference type="HAMAP" id="MF_02106">
    <property type="entry name" value="Pup"/>
    <property type="match status" value="1"/>
</dbReference>